<comment type="caution">
    <text evidence="1">The sequence shown here is derived from an EMBL/GenBank/DDBJ whole genome shotgun (WGS) entry which is preliminary data.</text>
</comment>
<keyword evidence="2" id="KW-1185">Reference proteome</keyword>
<protein>
    <submittedName>
        <fullName evidence="1">Uncharacterized protein</fullName>
    </submittedName>
</protein>
<name>A0ABR0AEL0_9CRUS</name>
<evidence type="ECO:0000313" key="2">
    <source>
        <dbReference type="Proteomes" id="UP001234178"/>
    </source>
</evidence>
<organism evidence="1 2">
    <name type="scientific">Daphnia magna</name>
    <dbReference type="NCBI Taxonomy" id="35525"/>
    <lineage>
        <taxon>Eukaryota</taxon>
        <taxon>Metazoa</taxon>
        <taxon>Ecdysozoa</taxon>
        <taxon>Arthropoda</taxon>
        <taxon>Crustacea</taxon>
        <taxon>Branchiopoda</taxon>
        <taxon>Diplostraca</taxon>
        <taxon>Cladocera</taxon>
        <taxon>Anomopoda</taxon>
        <taxon>Daphniidae</taxon>
        <taxon>Daphnia</taxon>
    </lineage>
</organism>
<gene>
    <name evidence="1" type="ORF">OUZ56_008891</name>
</gene>
<reference evidence="1 2" key="1">
    <citation type="journal article" date="2023" name="Nucleic Acids Res.">
        <title>The hologenome of Daphnia magna reveals possible DNA methylation and microbiome-mediated evolution of the host genome.</title>
        <authorList>
            <person name="Chaturvedi A."/>
            <person name="Li X."/>
            <person name="Dhandapani V."/>
            <person name="Marshall H."/>
            <person name="Kissane S."/>
            <person name="Cuenca-Cambronero M."/>
            <person name="Asole G."/>
            <person name="Calvet F."/>
            <person name="Ruiz-Romero M."/>
            <person name="Marangio P."/>
            <person name="Guigo R."/>
            <person name="Rago D."/>
            <person name="Mirbahai L."/>
            <person name="Eastwood N."/>
            <person name="Colbourne J.K."/>
            <person name="Zhou J."/>
            <person name="Mallon E."/>
            <person name="Orsini L."/>
        </authorList>
    </citation>
    <scope>NUCLEOTIDE SEQUENCE [LARGE SCALE GENOMIC DNA]</scope>
    <source>
        <strain evidence="1">LRV0_1</strain>
    </source>
</reference>
<accession>A0ABR0AEL0</accession>
<evidence type="ECO:0000313" key="1">
    <source>
        <dbReference type="EMBL" id="KAK4023484.1"/>
    </source>
</evidence>
<proteinExistence type="predicted"/>
<dbReference type="Proteomes" id="UP001234178">
    <property type="component" value="Unassembled WGS sequence"/>
</dbReference>
<sequence length="126" mass="14408">MSITLNGEDDGSTVLNPEIFWLEKALQDIPSLGTKRTEKSGNYLAAVFYWPIPQYHHTVDCYIIQGMCQSDMIHQGLRCKPCLISYFYDHEFSFLTQIIGLTEKCKVTTSNPHLDAGTFVKFRPQL</sequence>
<dbReference type="EMBL" id="JAOYFB010000037">
    <property type="protein sequence ID" value="KAK4023484.1"/>
    <property type="molecule type" value="Genomic_DNA"/>
</dbReference>